<keyword evidence="2" id="KW-1185">Reference proteome</keyword>
<dbReference type="STRING" id="1227496.C489_02451"/>
<dbReference type="PROSITE" id="PS51318">
    <property type="entry name" value="TAT"/>
    <property type="match status" value="1"/>
</dbReference>
<proteinExistence type="predicted"/>
<comment type="caution">
    <text evidence="1">The sequence shown here is derived from an EMBL/GenBank/DDBJ whole genome shotgun (WGS) entry which is preliminary data.</text>
</comment>
<gene>
    <name evidence="1" type="ORF">C489_02451</name>
</gene>
<dbReference type="AlphaFoldDB" id="L9Y9V5"/>
<dbReference type="InterPro" id="IPR006311">
    <property type="entry name" value="TAT_signal"/>
</dbReference>
<evidence type="ECO:0000313" key="1">
    <source>
        <dbReference type="EMBL" id="ELY70416.1"/>
    </source>
</evidence>
<protein>
    <submittedName>
        <fullName evidence="1">Uncharacterized protein</fullName>
    </submittedName>
</protein>
<accession>L9Y9V5</accession>
<organism evidence="1 2">
    <name type="scientific">Natrinema versiforme JCM 10478</name>
    <dbReference type="NCBI Taxonomy" id="1227496"/>
    <lineage>
        <taxon>Archaea</taxon>
        <taxon>Methanobacteriati</taxon>
        <taxon>Methanobacteriota</taxon>
        <taxon>Stenosarchaea group</taxon>
        <taxon>Halobacteria</taxon>
        <taxon>Halobacteriales</taxon>
        <taxon>Natrialbaceae</taxon>
        <taxon>Natrinema</taxon>
    </lineage>
</organism>
<evidence type="ECO:0000313" key="2">
    <source>
        <dbReference type="Proteomes" id="UP000011632"/>
    </source>
</evidence>
<reference evidence="1 2" key="1">
    <citation type="journal article" date="2014" name="PLoS Genet.">
        <title>Phylogenetically driven sequencing of extremely halophilic archaea reveals strategies for static and dynamic osmo-response.</title>
        <authorList>
            <person name="Becker E.A."/>
            <person name="Seitzer P.M."/>
            <person name="Tritt A."/>
            <person name="Larsen D."/>
            <person name="Krusor M."/>
            <person name="Yao A.I."/>
            <person name="Wu D."/>
            <person name="Madern D."/>
            <person name="Eisen J.A."/>
            <person name="Darling A.E."/>
            <person name="Facciotti M.T."/>
        </authorList>
    </citation>
    <scope>NUCLEOTIDE SEQUENCE [LARGE SCALE GENOMIC DNA]</scope>
    <source>
        <strain evidence="1 2">JCM 10478</strain>
    </source>
</reference>
<sequence>MAIFSESRRGFVARVTGTGVLGSLAGCAAVGTGRADIIIENTGTREERTEYYIDRAETTTETRTIDLEPGDEQTASVELERGDVVVISKGELGFECTFNGSLCREPTLQVDTGFAALGIGGECFDISPQ</sequence>
<name>L9Y9V5_9EURY</name>
<dbReference type="Proteomes" id="UP000011632">
    <property type="component" value="Unassembled WGS sequence"/>
</dbReference>
<dbReference type="EMBL" id="AOID01000009">
    <property type="protein sequence ID" value="ELY70416.1"/>
    <property type="molecule type" value="Genomic_DNA"/>
</dbReference>